<accession>A0ABR2L2R0</accession>
<keyword evidence="1" id="KW-0472">Membrane</keyword>
<reference evidence="2 3" key="1">
    <citation type="submission" date="2024-04" db="EMBL/GenBank/DDBJ databases">
        <title>Tritrichomonas musculus Genome.</title>
        <authorList>
            <person name="Alves-Ferreira E."/>
            <person name="Grigg M."/>
            <person name="Lorenzi H."/>
            <person name="Galac M."/>
        </authorList>
    </citation>
    <scope>NUCLEOTIDE SEQUENCE [LARGE SCALE GENOMIC DNA]</scope>
    <source>
        <strain evidence="2 3">EAF2021</strain>
    </source>
</reference>
<keyword evidence="3" id="KW-1185">Reference proteome</keyword>
<sequence length="187" mass="20893">MNHGSSIEVHNVSFNNSITMRKNSKISIQKEAIFNEETIISLIDSSFIDFGDSLIEGICQKIVIQNDDQNATNLEEDGDNETFNAQIICGTNFDCSSWKEKYSLIYAKYPYAKCTEEEQNRKFLVATNKIENVPKKKKGLSKGAIIGIVVACIAVILIIIILFIVFAVKKRNKIDFSSGEEEVSVGL</sequence>
<gene>
    <name evidence="2" type="ORF">M9Y10_015604</name>
</gene>
<organism evidence="2 3">
    <name type="scientific">Tritrichomonas musculus</name>
    <dbReference type="NCBI Taxonomy" id="1915356"/>
    <lineage>
        <taxon>Eukaryota</taxon>
        <taxon>Metamonada</taxon>
        <taxon>Parabasalia</taxon>
        <taxon>Tritrichomonadida</taxon>
        <taxon>Tritrichomonadidae</taxon>
        <taxon>Tritrichomonas</taxon>
    </lineage>
</organism>
<evidence type="ECO:0000313" key="2">
    <source>
        <dbReference type="EMBL" id="KAK8897641.1"/>
    </source>
</evidence>
<dbReference type="EMBL" id="JAPFFF010000002">
    <property type="protein sequence ID" value="KAK8897641.1"/>
    <property type="molecule type" value="Genomic_DNA"/>
</dbReference>
<feature type="transmembrane region" description="Helical" evidence="1">
    <location>
        <begin position="144"/>
        <end position="168"/>
    </location>
</feature>
<evidence type="ECO:0000313" key="3">
    <source>
        <dbReference type="Proteomes" id="UP001470230"/>
    </source>
</evidence>
<name>A0ABR2L2R0_9EUKA</name>
<keyword evidence="1" id="KW-1133">Transmembrane helix</keyword>
<protein>
    <submittedName>
        <fullName evidence="2">Uncharacterized protein</fullName>
    </submittedName>
</protein>
<comment type="caution">
    <text evidence="2">The sequence shown here is derived from an EMBL/GenBank/DDBJ whole genome shotgun (WGS) entry which is preliminary data.</text>
</comment>
<proteinExistence type="predicted"/>
<keyword evidence="1" id="KW-0812">Transmembrane</keyword>
<dbReference type="Proteomes" id="UP001470230">
    <property type="component" value="Unassembled WGS sequence"/>
</dbReference>
<evidence type="ECO:0000256" key="1">
    <source>
        <dbReference type="SAM" id="Phobius"/>
    </source>
</evidence>